<protein>
    <submittedName>
        <fullName evidence="1">Mobile element protein</fullName>
    </submittedName>
</protein>
<reference evidence="1" key="1">
    <citation type="journal article" date="2015" name="MBio">
        <title>Eco-Evolutionary Dynamics of Episomes among Ecologically Cohesive Bacterial Populations.</title>
        <authorList>
            <person name="Xue H."/>
            <person name="Cordero O.X."/>
            <person name="Camas F.M."/>
            <person name="Trimble W."/>
            <person name="Meyer F."/>
            <person name="Guglielmini J."/>
            <person name="Rocha E.P."/>
            <person name="Polz M.F."/>
        </authorList>
    </citation>
    <scope>NUCLEOTIDE SEQUENCE</scope>
    <source>
        <strain evidence="1">FF_172</strain>
    </source>
</reference>
<name>A0A0H3ZY89_VIBSP</name>
<organism evidence="1">
    <name type="scientific">Vibrio splendidus</name>
    <dbReference type="NCBI Taxonomy" id="29497"/>
    <lineage>
        <taxon>Bacteria</taxon>
        <taxon>Pseudomonadati</taxon>
        <taxon>Pseudomonadota</taxon>
        <taxon>Gammaproteobacteria</taxon>
        <taxon>Vibrionales</taxon>
        <taxon>Vibrionaceae</taxon>
        <taxon>Vibrio</taxon>
    </lineage>
</organism>
<dbReference type="EMBL" id="KP795651">
    <property type="protein sequence ID" value="AKN39537.1"/>
    <property type="molecule type" value="Genomic_DNA"/>
</dbReference>
<sequence>MSRYKGLMSGKLSLRCYNAQVGEIMEIVKAINKVVTLGMPVRS</sequence>
<proteinExistence type="predicted"/>
<evidence type="ECO:0000313" key="1">
    <source>
        <dbReference type="EMBL" id="AKN39537.1"/>
    </source>
</evidence>
<accession>A0A0H3ZY89</accession>
<dbReference type="AlphaFoldDB" id="A0A0H3ZY89"/>